<dbReference type="Proteomes" id="UP000297245">
    <property type="component" value="Unassembled WGS sequence"/>
</dbReference>
<accession>A0A4V4HGW1</accession>
<keyword evidence="2" id="KW-1185">Reference proteome</keyword>
<protein>
    <submittedName>
        <fullName evidence="1">Uncharacterized protein</fullName>
    </submittedName>
</protein>
<evidence type="ECO:0000313" key="1">
    <source>
        <dbReference type="EMBL" id="THV00366.1"/>
    </source>
</evidence>
<sequence>MADPLQVSSPFVKGSGAEVFTAAFYKFPRVSESNSLSEDTQAKSHTKITLEILSFVNVLGATIDLIVANGTNMITTVLCIFFSYCRRGFLRSIAFHCEIIMDKDPQSLAT</sequence>
<dbReference type="AlphaFoldDB" id="A0A4V4HGW1"/>
<dbReference type="EMBL" id="ML179105">
    <property type="protein sequence ID" value="THV00366.1"/>
    <property type="molecule type" value="Genomic_DNA"/>
</dbReference>
<organism evidence="1 2">
    <name type="scientific">Dendrothele bispora (strain CBS 962.96)</name>
    <dbReference type="NCBI Taxonomy" id="1314807"/>
    <lineage>
        <taxon>Eukaryota</taxon>
        <taxon>Fungi</taxon>
        <taxon>Dikarya</taxon>
        <taxon>Basidiomycota</taxon>
        <taxon>Agaricomycotina</taxon>
        <taxon>Agaricomycetes</taxon>
        <taxon>Agaricomycetidae</taxon>
        <taxon>Agaricales</taxon>
        <taxon>Agaricales incertae sedis</taxon>
        <taxon>Dendrothele</taxon>
    </lineage>
</organism>
<gene>
    <name evidence="1" type="ORF">K435DRAFT_776589</name>
</gene>
<name>A0A4V4HGW1_DENBC</name>
<reference evidence="1 2" key="1">
    <citation type="journal article" date="2019" name="Nat. Ecol. Evol.">
        <title>Megaphylogeny resolves global patterns of mushroom evolution.</title>
        <authorList>
            <person name="Varga T."/>
            <person name="Krizsan K."/>
            <person name="Foldi C."/>
            <person name="Dima B."/>
            <person name="Sanchez-Garcia M."/>
            <person name="Sanchez-Ramirez S."/>
            <person name="Szollosi G.J."/>
            <person name="Szarkandi J.G."/>
            <person name="Papp V."/>
            <person name="Albert L."/>
            <person name="Andreopoulos W."/>
            <person name="Angelini C."/>
            <person name="Antonin V."/>
            <person name="Barry K.W."/>
            <person name="Bougher N.L."/>
            <person name="Buchanan P."/>
            <person name="Buyck B."/>
            <person name="Bense V."/>
            <person name="Catcheside P."/>
            <person name="Chovatia M."/>
            <person name="Cooper J."/>
            <person name="Damon W."/>
            <person name="Desjardin D."/>
            <person name="Finy P."/>
            <person name="Geml J."/>
            <person name="Haridas S."/>
            <person name="Hughes K."/>
            <person name="Justo A."/>
            <person name="Karasinski D."/>
            <person name="Kautmanova I."/>
            <person name="Kiss B."/>
            <person name="Kocsube S."/>
            <person name="Kotiranta H."/>
            <person name="LaButti K.M."/>
            <person name="Lechner B.E."/>
            <person name="Liimatainen K."/>
            <person name="Lipzen A."/>
            <person name="Lukacs Z."/>
            <person name="Mihaltcheva S."/>
            <person name="Morgado L.N."/>
            <person name="Niskanen T."/>
            <person name="Noordeloos M.E."/>
            <person name="Ohm R.A."/>
            <person name="Ortiz-Santana B."/>
            <person name="Ovrebo C."/>
            <person name="Racz N."/>
            <person name="Riley R."/>
            <person name="Savchenko A."/>
            <person name="Shiryaev A."/>
            <person name="Soop K."/>
            <person name="Spirin V."/>
            <person name="Szebenyi C."/>
            <person name="Tomsovsky M."/>
            <person name="Tulloss R.E."/>
            <person name="Uehling J."/>
            <person name="Grigoriev I.V."/>
            <person name="Vagvolgyi C."/>
            <person name="Papp T."/>
            <person name="Martin F.M."/>
            <person name="Miettinen O."/>
            <person name="Hibbett D.S."/>
            <person name="Nagy L.G."/>
        </authorList>
    </citation>
    <scope>NUCLEOTIDE SEQUENCE [LARGE SCALE GENOMIC DNA]</scope>
    <source>
        <strain evidence="1 2">CBS 962.96</strain>
    </source>
</reference>
<proteinExistence type="predicted"/>
<evidence type="ECO:0000313" key="2">
    <source>
        <dbReference type="Proteomes" id="UP000297245"/>
    </source>
</evidence>